<dbReference type="InterPro" id="IPR009571">
    <property type="entry name" value="SUR7/Rim9-like_fungi"/>
</dbReference>
<protein>
    <recommendedName>
        <fullName evidence="8">Pali-domain-containing protein</fullName>
    </recommendedName>
</protein>
<gene>
    <name evidence="6" type="ORF">PLEOSDRAFT_1080534</name>
</gene>
<feature type="transmembrane region" description="Helical" evidence="5">
    <location>
        <begin position="198"/>
        <end position="222"/>
    </location>
</feature>
<evidence type="ECO:0000256" key="3">
    <source>
        <dbReference type="ARBA" id="ARBA00022989"/>
    </source>
</evidence>
<dbReference type="GO" id="GO:0005886">
    <property type="term" value="C:plasma membrane"/>
    <property type="evidence" value="ECO:0007669"/>
    <property type="project" value="InterPro"/>
</dbReference>
<dbReference type="Gene3D" id="1.20.140.150">
    <property type="match status" value="1"/>
</dbReference>
<evidence type="ECO:0008006" key="8">
    <source>
        <dbReference type="Google" id="ProtNLM"/>
    </source>
</evidence>
<proteinExistence type="predicted"/>
<evidence type="ECO:0000313" key="6">
    <source>
        <dbReference type="EMBL" id="KDQ33207.1"/>
    </source>
</evidence>
<dbReference type="PANTHER" id="PTHR28013">
    <property type="entry name" value="PROTEIN DCV1-RELATED"/>
    <property type="match status" value="1"/>
</dbReference>
<accession>A0A067P9X0</accession>
<evidence type="ECO:0000256" key="5">
    <source>
        <dbReference type="SAM" id="Phobius"/>
    </source>
</evidence>
<dbReference type="GO" id="GO:0035838">
    <property type="term" value="C:growing cell tip"/>
    <property type="evidence" value="ECO:0007669"/>
    <property type="project" value="TreeGrafter"/>
</dbReference>
<dbReference type="EMBL" id="KL198004">
    <property type="protein sequence ID" value="KDQ33207.1"/>
    <property type="molecule type" value="Genomic_DNA"/>
</dbReference>
<evidence type="ECO:0000313" key="7">
    <source>
        <dbReference type="Proteomes" id="UP000027073"/>
    </source>
</evidence>
<comment type="subcellular location">
    <subcellularLocation>
        <location evidence="1">Membrane</location>
        <topology evidence="1">Multi-pass membrane protein</topology>
    </subcellularLocation>
</comment>
<sequence>MVFIFVAPVFLLIAFILLLLVSVSVPVVYTINLFGIGVNTGGRFANAGANGYVTFGVWGYCIDRMNMQFGGFNRGLYGDCSHPGVGYYFDPWVANALRVNPFYFENTISHSVTSALVMHVLAAILTFFTMAISVFMVVKRGSAGTARAPSLCTLILGVLAGLFTTVCFLIDVIFVAVVRDRIRDLSNDVLYVEYGNGVWMTLVAAILIWIGMVGACCGIFSCGGSRRFRKSQPVEAS</sequence>
<dbReference type="GO" id="GO:0032153">
    <property type="term" value="C:cell division site"/>
    <property type="evidence" value="ECO:0007669"/>
    <property type="project" value="TreeGrafter"/>
</dbReference>
<feature type="transmembrane region" description="Helical" evidence="5">
    <location>
        <begin position="116"/>
        <end position="138"/>
    </location>
</feature>
<reference evidence="7" key="1">
    <citation type="journal article" date="2014" name="Proc. Natl. Acad. Sci. U.S.A.">
        <title>Extensive sampling of basidiomycete genomes demonstrates inadequacy of the white-rot/brown-rot paradigm for wood decay fungi.</title>
        <authorList>
            <person name="Riley R."/>
            <person name="Salamov A.A."/>
            <person name="Brown D.W."/>
            <person name="Nagy L.G."/>
            <person name="Floudas D."/>
            <person name="Held B.W."/>
            <person name="Levasseur A."/>
            <person name="Lombard V."/>
            <person name="Morin E."/>
            <person name="Otillar R."/>
            <person name="Lindquist E.A."/>
            <person name="Sun H."/>
            <person name="LaButti K.M."/>
            <person name="Schmutz J."/>
            <person name="Jabbour D."/>
            <person name="Luo H."/>
            <person name="Baker S.E."/>
            <person name="Pisabarro A.G."/>
            <person name="Walton J.D."/>
            <person name="Blanchette R.A."/>
            <person name="Henrissat B."/>
            <person name="Martin F."/>
            <person name="Cullen D."/>
            <person name="Hibbett D.S."/>
            <person name="Grigoriev I.V."/>
        </authorList>
    </citation>
    <scope>NUCLEOTIDE SEQUENCE [LARGE SCALE GENOMIC DNA]</scope>
    <source>
        <strain evidence="7">PC15</strain>
    </source>
</reference>
<dbReference type="InParanoid" id="A0A067P9X0"/>
<dbReference type="Proteomes" id="UP000027073">
    <property type="component" value="Unassembled WGS sequence"/>
</dbReference>
<name>A0A067P9X0_PLEO1</name>
<organism evidence="6 7">
    <name type="scientific">Pleurotus ostreatus (strain PC15)</name>
    <name type="common">Oyster mushroom</name>
    <dbReference type="NCBI Taxonomy" id="1137138"/>
    <lineage>
        <taxon>Eukaryota</taxon>
        <taxon>Fungi</taxon>
        <taxon>Dikarya</taxon>
        <taxon>Basidiomycota</taxon>
        <taxon>Agaricomycotina</taxon>
        <taxon>Agaricomycetes</taxon>
        <taxon>Agaricomycetidae</taxon>
        <taxon>Agaricales</taxon>
        <taxon>Pleurotineae</taxon>
        <taxon>Pleurotaceae</taxon>
        <taxon>Pleurotus</taxon>
    </lineage>
</organism>
<dbReference type="OrthoDB" id="2354757at2759"/>
<dbReference type="InterPro" id="IPR051380">
    <property type="entry name" value="pH-response_reg_palI/RIM9"/>
</dbReference>
<feature type="transmembrane region" description="Helical" evidence="5">
    <location>
        <begin position="150"/>
        <end position="178"/>
    </location>
</feature>
<keyword evidence="4 5" id="KW-0472">Membrane</keyword>
<dbReference type="VEuPathDB" id="FungiDB:PLEOSDRAFT_1080534"/>
<keyword evidence="2 5" id="KW-0812">Transmembrane</keyword>
<evidence type="ECO:0000256" key="4">
    <source>
        <dbReference type="ARBA" id="ARBA00023136"/>
    </source>
</evidence>
<dbReference type="PANTHER" id="PTHR28013:SF3">
    <property type="entry name" value="PROTEIN DCV1-RELATED"/>
    <property type="match status" value="1"/>
</dbReference>
<dbReference type="STRING" id="1137138.A0A067P9X0"/>
<dbReference type="AlphaFoldDB" id="A0A067P9X0"/>
<evidence type="ECO:0000256" key="1">
    <source>
        <dbReference type="ARBA" id="ARBA00004141"/>
    </source>
</evidence>
<dbReference type="HOGENOM" id="CLU_076420_2_0_1"/>
<evidence type="ECO:0000256" key="2">
    <source>
        <dbReference type="ARBA" id="ARBA00022692"/>
    </source>
</evidence>
<dbReference type="Pfam" id="PF06687">
    <property type="entry name" value="SUR7"/>
    <property type="match status" value="1"/>
</dbReference>
<keyword evidence="3 5" id="KW-1133">Transmembrane helix</keyword>